<dbReference type="GeneID" id="66364510"/>
<dbReference type="InterPro" id="IPR029032">
    <property type="entry name" value="AhpD-like"/>
</dbReference>
<dbReference type="EMBL" id="NHOO01000007">
    <property type="protein sequence ID" value="OVE48378.1"/>
    <property type="molecule type" value="Genomic_DNA"/>
</dbReference>
<dbReference type="AlphaFoldDB" id="A0A1R0MT00"/>
<dbReference type="Proteomes" id="UP000254029">
    <property type="component" value="Unassembled WGS sequence"/>
</dbReference>
<dbReference type="RefSeq" id="WP_011136835.1">
    <property type="nucleotide sequence ID" value="NZ_CP050992.1"/>
</dbReference>
<dbReference type="Gene3D" id="1.20.1290.10">
    <property type="entry name" value="AhpD-like"/>
    <property type="match status" value="1"/>
</dbReference>
<keyword evidence="4" id="KW-1185">Reference proteome</keyword>
<feature type="domain" description="Carboxymuconolactone decarboxylase-like" evidence="1">
    <location>
        <begin position="13"/>
        <end position="96"/>
    </location>
</feature>
<gene>
    <name evidence="2" type="ORF">CBW21_10520</name>
    <name evidence="3" type="ORF">NCTC8684_00625</name>
</gene>
<accession>A0A202BA64</accession>
<dbReference type="Proteomes" id="UP000196342">
    <property type="component" value="Unassembled WGS sequence"/>
</dbReference>
<evidence type="ECO:0000313" key="5">
    <source>
        <dbReference type="Proteomes" id="UP000254029"/>
    </source>
</evidence>
<dbReference type="GO" id="GO:0051920">
    <property type="term" value="F:peroxiredoxin activity"/>
    <property type="evidence" value="ECO:0007669"/>
    <property type="project" value="InterPro"/>
</dbReference>
<dbReference type="SUPFAM" id="SSF69118">
    <property type="entry name" value="AhpD-like"/>
    <property type="match status" value="1"/>
</dbReference>
<proteinExistence type="predicted"/>
<reference evidence="2 4" key="1">
    <citation type="submission" date="2017-05" db="EMBL/GenBank/DDBJ databases">
        <title>Chromobacterium violaceum GHPS1 isolated from Hydrocarbon polluted soil in French Guiana display an awesome secondary metabolite arsenal and a battery of drug and heavy-metal-resistance and detoxification of xenobiotics proteins.</title>
        <authorList>
            <person name="Belbahri L."/>
        </authorList>
    </citation>
    <scope>NUCLEOTIDE SEQUENCE [LARGE SCALE GENOMIC DNA]</scope>
    <source>
        <strain evidence="2 4">GHPS1</strain>
    </source>
</reference>
<evidence type="ECO:0000313" key="3">
    <source>
        <dbReference type="EMBL" id="SUX31577.1"/>
    </source>
</evidence>
<comment type="caution">
    <text evidence="2">The sequence shown here is derived from an EMBL/GenBank/DDBJ whole genome shotgun (WGS) entry which is preliminary data.</text>
</comment>
<dbReference type="PANTHER" id="PTHR33570">
    <property type="entry name" value="4-CARBOXYMUCONOLACTONE DECARBOXYLASE FAMILY PROTEIN"/>
    <property type="match status" value="1"/>
</dbReference>
<protein>
    <submittedName>
        <fullName evidence="2 3">Carboxymuconolactone decarboxylase</fullName>
    </submittedName>
</protein>
<reference evidence="3 5" key="2">
    <citation type="submission" date="2018-06" db="EMBL/GenBank/DDBJ databases">
        <authorList>
            <consortium name="Pathogen Informatics"/>
            <person name="Doyle S."/>
        </authorList>
    </citation>
    <scope>NUCLEOTIDE SEQUENCE [LARGE SCALE GENOMIC DNA]</scope>
    <source>
        <strain evidence="3 5">NCTC8684</strain>
    </source>
</reference>
<dbReference type="Pfam" id="PF02627">
    <property type="entry name" value="CMD"/>
    <property type="match status" value="1"/>
</dbReference>
<accession>A0A1R0MT00</accession>
<evidence type="ECO:0000313" key="2">
    <source>
        <dbReference type="EMBL" id="OVE48378.1"/>
    </source>
</evidence>
<name>A0A1R0MT00_CHRVL</name>
<dbReference type="OMA" id="VGWPKAA"/>
<sequence length="104" mass="11342">MFSPSEALPRLAPKLDQLTREALFGDVWQRAALSPRERSLITIAALLGQSRPHALAFHLRRGRDNGLAADELAEVVTHLAFYVGWPSATAALEQLDAVLADPTL</sequence>
<evidence type="ECO:0000259" key="1">
    <source>
        <dbReference type="Pfam" id="PF02627"/>
    </source>
</evidence>
<evidence type="ECO:0000313" key="4">
    <source>
        <dbReference type="Proteomes" id="UP000196342"/>
    </source>
</evidence>
<dbReference type="PANTHER" id="PTHR33570:SF9">
    <property type="entry name" value="BLL4600 PROTEIN"/>
    <property type="match status" value="1"/>
</dbReference>
<dbReference type="EMBL" id="UIGR01000001">
    <property type="protein sequence ID" value="SUX31577.1"/>
    <property type="molecule type" value="Genomic_DNA"/>
</dbReference>
<organism evidence="2 4">
    <name type="scientific">Chromobacterium violaceum</name>
    <dbReference type="NCBI Taxonomy" id="536"/>
    <lineage>
        <taxon>Bacteria</taxon>
        <taxon>Pseudomonadati</taxon>
        <taxon>Pseudomonadota</taxon>
        <taxon>Betaproteobacteria</taxon>
        <taxon>Neisseriales</taxon>
        <taxon>Chromobacteriaceae</taxon>
        <taxon>Chromobacterium</taxon>
    </lineage>
</organism>
<dbReference type="InterPro" id="IPR003779">
    <property type="entry name" value="CMD-like"/>
</dbReference>
<dbReference type="InterPro" id="IPR052512">
    <property type="entry name" value="4CMD/NDH-1_regulator"/>
</dbReference>